<evidence type="ECO:0000256" key="3">
    <source>
        <dbReference type="PROSITE-ProRule" id="PRU00339"/>
    </source>
</evidence>
<protein>
    <submittedName>
        <fullName evidence="4">Tetratricopeptide repeat protein</fullName>
    </submittedName>
</protein>
<feature type="repeat" description="TPR" evidence="3">
    <location>
        <begin position="506"/>
        <end position="539"/>
    </location>
</feature>
<dbReference type="RefSeq" id="WP_129603805.1">
    <property type="nucleotide sequence ID" value="NZ_CP035544.1"/>
</dbReference>
<dbReference type="InterPro" id="IPR011990">
    <property type="entry name" value="TPR-like_helical_dom_sf"/>
</dbReference>
<gene>
    <name evidence="4" type="ORF">EQY75_06095</name>
</gene>
<evidence type="ECO:0000256" key="1">
    <source>
        <dbReference type="ARBA" id="ARBA00022737"/>
    </source>
</evidence>
<dbReference type="Gene3D" id="1.25.40.10">
    <property type="entry name" value="Tetratricopeptide repeat domain"/>
    <property type="match status" value="1"/>
</dbReference>
<dbReference type="InterPro" id="IPR029045">
    <property type="entry name" value="ClpP/crotonase-like_dom_sf"/>
</dbReference>
<evidence type="ECO:0000313" key="5">
    <source>
        <dbReference type="Proteomes" id="UP000290889"/>
    </source>
</evidence>
<accession>A0A411E9K7</accession>
<dbReference type="EMBL" id="CP035544">
    <property type="protein sequence ID" value="QBA64140.1"/>
    <property type="molecule type" value="Genomic_DNA"/>
</dbReference>
<dbReference type="SUPFAM" id="SSF52096">
    <property type="entry name" value="ClpP/crotonase"/>
    <property type="match status" value="1"/>
</dbReference>
<keyword evidence="2 3" id="KW-0802">TPR repeat</keyword>
<dbReference type="PROSITE" id="PS50005">
    <property type="entry name" value="TPR"/>
    <property type="match status" value="1"/>
</dbReference>
<dbReference type="Pfam" id="PF07719">
    <property type="entry name" value="TPR_2"/>
    <property type="match status" value="1"/>
</dbReference>
<reference evidence="4 5" key="1">
    <citation type="submission" date="2019-01" db="EMBL/GenBank/DDBJ databases">
        <title>Muriicola soli sp. nov., isolated from soil.</title>
        <authorList>
            <person name="Kang H.J."/>
            <person name="Kim S.B."/>
        </authorList>
    </citation>
    <scope>NUCLEOTIDE SEQUENCE [LARGE SCALE GENOMIC DNA]</scope>
    <source>
        <strain evidence="4 5">MMS17-SY002</strain>
    </source>
</reference>
<evidence type="ECO:0000313" key="4">
    <source>
        <dbReference type="EMBL" id="QBA64140.1"/>
    </source>
</evidence>
<evidence type="ECO:0000256" key="2">
    <source>
        <dbReference type="ARBA" id="ARBA00022803"/>
    </source>
</evidence>
<dbReference type="KEGG" id="mur:EQY75_06095"/>
<dbReference type="SMART" id="SM00028">
    <property type="entry name" value="TPR"/>
    <property type="match status" value="1"/>
</dbReference>
<dbReference type="Gene3D" id="3.90.226.10">
    <property type="entry name" value="2-enoyl-CoA Hydratase, Chain A, domain 1"/>
    <property type="match status" value="2"/>
</dbReference>
<proteinExistence type="predicted"/>
<name>A0A411E9K7_9FLAO</name>
<dbReference type="SUPFAM" id="SSF48452">
    <property type="entry name" value="TPR-like"/>
    <property type="match status" value="1"/>
</dbReference>
<keyword evidence="1" id="KW-0677">Repeat</keyword>
<dbReference type="Proteomes" id="UP000290889">
    <property type="component" value="Chromosome"/>
</dbReference>
<dbReference type="OrthoDB" id="5480566at2"/>
<dbReference type="AlphaFoldDB" id="A0A411E9K7"/>
<sequence length="555" mass="63891">MVRANSFLRNILVLILFIFISGISYAQSTFSAEQYREDLRFLQEQVHTNFPFLFKKTTVAEFDEEVESFYKAIPEMEPHEVLVGFTKLIAGFEYGHTIFAYWDGIIPFHQLPVLLYQFDDGIYLHGVHKDYPDVLGTKLLAIEDMPIEDAMKKIRPVISAENDQFVKAYGLHFLTFPEFLHAQGVINNLNGGVELTLEKDGKTFKKRIEAIPGQRLPTQYGMVKPGTDWLDARDTSETPLYLKHLDKIYFYEYLPEQKTLYVRHSQIQDDSIQPIPEFYKEVFSFIEQHEVDKFILDVRLNGGGNNYKNKPIVTGVIANKKINLSGKFFVIIGRRTFSACQNLVNELHTYTNAVFVGEPTSENINFYGDNHPVVLPNTKMKALISFAWWQDKPQWENKPALYPQVATGLTFEQYISNQDPALEAALNYSDSGFIADPMRYFTELFTSGKMNQILPEAKRMLKEPQYAFFQFEEEFNKAGYNLMQGQSYEEAIYVFKLNTTLFPESANAWDSLAEAYWKAGDIAKAKELYNKAITLDPKGDIGDHARAKLLEMDKD</sequence>
<keyword evidence="5" id="KW-1185">Reference proteome</keyword>
<dbReference type="InterPro" id="IPR013105">
    <property type="entry name" value="TPR_2"/>
</dbReference>
<dbReference type="PROSITE" id="PS50293">
    <property type="entry name" value="TPR_REGION"/>
    <property type="match status" value="1"/>
</dbReference>
<dbReference type="InterPro" id="IPR019734">
    <property type="entry name" value="TPR_rpt"/>
</dbReference>
<organism evidence="4 5">
    <name type="scientific">Muriicola soli</name>
    <dbReference type="NCBI Taxonomy" id="2507538"/>
    <lineage>
        <taxon>Bacteria</taxon>
        <taxon>Pseudomonadati</taxon>
        <taxon>Bacteroidota</taxon>
        <taxon>Flavobacteriia</taxon>
        <taxon>Flavobacteriales</taxon>
        <taxon>Flavobacteriaceae</taxon>
        <taxon>Muriicola</taxon>
    </lineage>
</organism>